<gene>
    <name evidence="1" type="ORF">R5A26_49100</name>
</gene>
<comment type="caution">
    <text evidence="1">The sequence shown here is derived from an EMBL/GenBank/DDBJ whole genome shotgun (WGS) entry which is preliminary data.</text>
</comment>
<dbReference type="RefSeq" id="WP_317776172.1">
    <property type="nucleotide sequence ID" value="NZ_JAWMAJ010000392.1"/>
</dbReference>
<dbReference type="EMBL" id="JAWMAJ010000392">
    <property type="protein sequence ID" value="MDV7223901.1"/>
    <property type="molecule type" value="Genomic_DNA"/>
</dbReference>
<evidence type="ECO:0000313" key="1">
    <source>
        <dbReference type="EMBL" id="MDV7223901.1"/>
    </source>
</evidence>
<reference evidence="1 2" key="1">
    <citation type="submission" date="2023-10" db="EMBL/GenBank/DDBJ databases">
        <title>Characterization of rhizosphere-enriched actinobacteria from wheat plants lab-grown on chernevaya soil.</title>
        <authorList>
            <person name="Tikhonova E.N."/>
            <person name="Konopkin A."/>
            <person name="Kravchenko I.K."/>
        </authorList>
    </citation>
    <scope>NUCLEOTIDE SEQUENCE [LARGE SCALE GENOMIC DNA]</scope>
    <source>
        <strain evidence="1 2">RR29</strain>
    </source>
</reference>
<proteinExistence type="predicted"/>
<dbReference type="Proteomes" id="UP001187346">
    <property type="component" value="Unassembled WGS sequence"/>
</dbReference>
<organism evidence="1 2">
    <name type="scientific">Streptomyces prunicolor</name>
    <dbReference type="NCBI Taxonomy" id="67348"/>
    <lineage>
        <taxon>Bacteria</taxon>
        <taxon>Bacillati</taxon>
        <taxon>Actinomycetota</taxon>
        <taxon>Actinomycetes</taxon>
        <taxon>Kitasatosporales</taxon>
        <taxon>Streptomycetaceae</taxon>
        <taxon>Streptomyces</taxon>
    </lineage>
</organism>
<sequence length="239" mass="26473">MVLFPRTPRATRLPGDVVSRMERFGRFEFDPVGTDIDASDVWGELQAPYLPFAQSDPQGFARALADAVLPAGGFALFGAARTVWNLVGSDFTSPAYDAVRMAALEFFRANGVPSNRLSAADWQFWQQNSAEPWLVGRPRPTPEEVRIPALAPGELRQLARITEASDSNVVYVTAAPEGRFVTVVDAPTSDTDPTRARFEWTSADTLHDLYTRIGEVFQTPVHWVADELRPFIPLPPSRL</sequence>
<accession>A0ABU4FTD7</accession>
<protein>
    <submittedName>
        <fullName evidence="1">Uncharacterized protein</fullName>
    </submittedName>
</protein>
<name>A0ABU4FTD7_9ACTN</name>
<evidence type="ECO:0000313" key="2">
    <source>
        <dbReference type="Proteomes" id="UP001187346"/>
    </source>
</evidence>
<keyword evidence="2" id="KW-1185">Reference proteome</keyword>